<evidence type="ECO:0000313" key="2">
    <source>
        <dbReference type="EnsemblPlants" id="AET5Gv20737800.13"/>
    </source>
</evidence>
<accession>A0A453LF43</accession>
<feature type="compositionally biased region" description="Basic and acidic residues" evidence="1">
    <location>
        <begin position="135"/>
        <end position="145"/>
    </location>
</feature>
<dbReference type="Proteomes" id="UP000015105">
    <property type="component" value="Chromosome 5D"/>
</dbReference>
<dbReference type="Gramene" id="AET5Gv20737800.13">
    <property type="protein sequence ID" value="AET5Gv20737800.13"/>
    <property type="gene ID" value="AET5Gv20737800"/>
</dbReference>
<dbReference type="EnsemblPlants" id="AET5Gv20737800.13">
    <property type="protein sequence ID" value="AET5Gv20737800.13"/>
    <property type="gene ID" value="AET5Gv20737800"/>
</dbReference>
<feature type="compositionally biased region" description="Basic and acidic residues" evidence="1">
    <location>
        <begin position="103"/>
        <end position="120"/>
    </location>
</feature>
<evidence type="ECO:0000313" key="3">
    <source>
        <dbReference type="Proteomes" id="UP000015105"/>
    </source>
</evidence>
<reference evidence="2" key="4">
    <citation type="submission" date="2019-03" db="UniProtKB">
        <authorList>
            <consortium name="EnsemblPlants"/>
        </authorList>
    </citation>
    <scope>IDENTIFICATION</scope>
</reference>
<protein>
    <submittedName>
        <fullName evidence="2">Uncharacterized protein</fullName>
    </submittedName>
</protein>
<reference evidence="2" key="3">
    <citation type="journal article" date="2017" name="Nature">
        <title>Genome sequence of the progenitor of the wheat D genome Aegilops tauschii.</title>
        <authorList>
            <person name="Luo M.C."/>
            <person name="Gu Y.Q."/>
            <person name="Puiu D."/>
            <person name="Wang H."/>
            <person name="Twardziok S.O."/>
            <person name="Deal K.R."/>
            <person name="Huo N."/>
            <person name="Zhu T."/>
            <person name="Wang L."/>
            <person name="Wang Y."/>
            <person name="McGuire P.E."/>
            <person name="Liu S."/>
            <person name="Long H."/>
            <person name="Ramasamy R.K."/>
            <person name="Rodriguez J.C."/>
            <person name="Van S.L."/>
            <person name="Yuan L."/>
            <person name="Wang Z."/>
            <person name="Xia Z."/>
            <person name="Xiao L."/>
            <person name="Anderson O.D."/>
            <person name="Ouyang S."/>
            <person name="Liang Y."/>
            <person name="Zimin A.V."/>
            <person name="Pertea G."/>
            <person name="Qi P."/>
            <person name="Bennetzen J.L."/>
            <person name="Dai X."/>
            <person name="Dawson M.W."/>
            <person name="Muller H.G."/>
            <person name="Kugler K."/>
            <person name="Rivarola-Duarte L."/>
            <person name="Spannagl M."/>
            <person name="Mayer K.F.X."/>
            <person name="Lu F.H."/>
            <person name="Bevan M.W."/>
            <person name="Leroy P."/>
            <person name="Li P."/>
            <person name="You F.M."/>
            <person name="Sun Q."/>
            <person name="Liu Z."/>
            <person name="Lyons E."/>
            <person name="Wicker T."/>
            <person name="Salzberg S.L."/>
            <person name="Devos K.M."/>
            <person name="Dvorak J."/>
        </authorList>
    </citation>
    <scope>NUCLEOTIDE SEQUENCE [LARGE SCALE GENOMIC DNA]</scope>
    <source>
        <strain evidence="2">cv. AL8/78</strain>
    </source>
</reference>
<name>A0A453LF43_AEGTS</name>
<reference evidence="3" key="1">
    <citation type="journal article" date="2014" name="Science">
        <title>Ancient hybridizations among the ancestral genomes of bread wheat.</title>
        <authorList>
            <consortium name="International Wheat Genome Sequencing Consortium,"/>
            <person name="Marcussen T."/>
            <person name="Sandve S.R."/>
            <person name="Heier L."/>
            <person name="Spannagl M."/>
            <person name="Pfeifer M."/>
            <person name="Jakobsen K.S."/>
            <person name="Wulff B.B."/>
            <person name="Steuernagel B."/>
            <person name="Mayer K.F."/>
            <person name="Olsen O.A."/>
        </authorList>
    </citation>
    <scope>NUCLEOTIDE SEQUENCE [LARGE SCALE GENOMIC DNA]</scope>
    <source>
        <strain evidence="3">cv. AL8/78</strain>
    </source>
</reference>
<proteinExistence type="predicted"/>
<sequence length="153" mass="16475">SHPPASSPHRRRNAPDPLSLAGRIPSPPRLPLCSPTSPYSTPTSPAPTGAAPHPTPTFSPLDGRIPSPPPLPLRCPNLASSPTHRRWRRGGQIRTTTPATASRRSDPHHHSGDGVGERRCRGTRTSLCRVNVDGHQIDRQRHLPHDSPVSSAT</sequence>
<keyword evidence="3" id="KW-1185">Reference proteome</keyword>
<feature type="region of interest" description="Disordered" evidence="1">
    <location>
        <begin position="1"/>
        <end position="153"/>
    </location>
</feature>
<dbReference type="AlphaFoldDB" id="A0A453LF43"/>
<reference evidence="3" key="2">
    <citation type="journal article" date="2017" name="Nat. Plants">
        <title>The Aegilops tauschii genome reveals multiple impacts of transposons.</title>
        <authorList>
            <person name="Zhao G."/>
            <person name="Zou C."/>
            <person name="Li K."/>
            <person name="Wang K."/>
            <person name="Li T."/>
            <person name="Gao L."/>
            <person name="Zhang X."/>
            <person name="Wang H."/>
            <person name="Yang Z."/>
            <person name="Liu X."/>
            <person name="Jiang W."/>
            <person name="Mao L."/>
            <person name="Kong X."/>
            <person name="Jiao Y."/>
            <person name="Jia J."/>
        </authorList>
    </citation>
    <scope>NUCLEOTIDE SEQUENCE [LARGE SCALE GENOMIC DNA]</scope>
    <source>
        <strain evidence="3">cv. AL8/78</strain>
    </source>
</reference>
<feature type="compositionally biased region" description="Low complexity" evidence="1">
    <location>
        <begin position="34"/>
        <end position="52"/>
    </location>
</feature>
<organism evidence="2 3">
    <name type="scientific">Aegilops tauschii subsp. strangulata</name>
    <name type="common">Goatgrass</name>
    <dbReference type="NCBI Taxonomy" id="200361"/>
    <lineage>
        <taxon>Eukaryota</taxon>
        <taxon>Viridiplantae</taxon>
        <taxon>Streptophyta</taxon>
        <taxon>Embryophyta</taxon>
        <taxon>Tracheophyta</taxon>
        <taxon>Spermatophyta</taxon>
        <taxon>Magnoliopsida</taxon>
        <taxon>Liliopsida</taxon>
        <taxon>Poales</taxon>
        <taxon>Poaceae</taxon>
        <taxon>BOP clade</taxon>
        <taxon>Pooideae</taxon>
        <taxon>Triticodae</taxon>
        <taxon>Triticeae</taxon>
        <taxon>Triticinae</taxon>
        <taxon>Aegilops</taxon>
    </lineage>
</organism>
<evidence type="ECO:0000256" key="1">
    <source>
        <dbReference type="SAM" id="MobiDB-lite"/>
    </source>
</evidence>
<reference evidence="2" key="5">
    <citation type="journal article" date="2021" name="G3 (Bethesda)">
        <title>Aegilops tauschii genome assembly Aet v5.0 features greater sequence contiguity and improved annotation.</title>
        <authorList>
            <person name="Wang L."/>
            <person name="Zhu T."/>
            <person name="Rodriguez J.C."/>
            <person name="Deal K.R."/>
            <person name="Dubcovsky J."/>
            <person name="McGuire P.E."/>
            <person name="Lux T."/>
            <person name="Spannagl M."/>
            <person name="Mayer K.F.X."/>
            <person name="Baldrich P."/>
            <person name="Meyers B.C."/>
            <person name="Huo N."/>
            <person name="Gu Y.Q."/>
            <person name="Zhou H."/>
            <person name="Devos K.M."/>
            <person name="Bennetzen J.L."/>
            <person name="Unver T."/>
            <person name="Budak H."/>
            <person name="Gulick P.J."/>
            <person name="Galiba G."/>
            <person name="Kalapos B."/>
            <person name="Nelson D.R."/>
            <person name="Li P."/>
            <person name="You F.M."/>
            <person name="Luo M.C."/>
            <person name="Dvorak J."/>
        </authorList>
    </citation>
    <scope>NUCLEOTIDE SEQUENCE [LARGE SCALE GENOMIC DNA]</scope>
    <source>
        <strain evidence="2">cv. AL8/78</strain>
    </source>
</reference>